<evidence type="ECO:0000313" key="2">
    <source>
        <dbReference type="EMBL" id="QJA83447.1"/>
    </source>
</evidence>
<organism evidence="1">
    <name type="scientific">viral metagenome</name>
    <dbReference type="NCBI Taxonomy" id="1070528"/>
    <lineage>
        <taxon>unclassified sequences</taxon>
        <taxon>metagenomes</taxon>
        <taxon>organismal metagenomes</taxon>
    </lineage>
</organism>
<dbReference type="EMBL" id="MT141507">
    <property type="protein sequence ID" value="QJA63838.1"/>
    <property type="molecule type" value="Genomic_DNA"/>
</dbReference>
<evidence type="ECO:0000313" key="1">
    <source>
        <dbReference type="EMBL" id="QJA63838.1"/>
    </source>
</evidence>
<sequence length="909" mass="100369">MEKKRNIIVSEKQRAVIKPDTPAGEDTYIKAWKIQPVINPEGVGGDADDNQDIRKQFLFSGEWVPDQDPLVIGADNYSDLQNLRYNDRGLEGVQGYTKINTTVIPAATQQVRSAIHFTTPHTYKSYVVAYSESATGGDAGLFVNLGVIPAQTDFVVEELWPCTLDENSEVGRFSKFPGGDIAYANGIESMIWGGYEQRVAACIIAASGEASTGLLDQTEIVQNILDDSDNIVTIDAAGNPNFVVGSTRPLQGVKVYVKTPNVSAGVMSVKYWTGSAWVTVDPVDVVDSTILVAGKTLSQTGTVTFPSTVSLSGVKFLEERLLYWYDFEVSGGSAAISHITTIAPPQAIGDIWDGIYRPPLQAIYNLLAVPIDRTMEIITETPAGWYKVKKRTETGGIDWYYYEGYYVDISLLDSDHEIELSFAEKMCCLKIKMLQEMVNRTESGNTLVVKYWNGDAWVAVTGLDDGTEAVAGYPFSKSGFISWSPTTDEVKKSNHGITAYRYLIYATPGLSVAADTIDWGMWIWIDLISGVPSPRDFETAYRFPFMFQNRAMLCGSIGTNQGGRVDYGMMHSSNVWNGEDSSDGPAGPLYFGSSGDLTAACEVYNRFGSNVYTTGIFCKKNETYLLTGFDADTWRIYPVSTAVGCPAPLTMISAEVGFGMGEEAVRNIAIWLAYSGPVVFDAGVILPIKNRISCFFDRADSRCINYDEIDKSVAWVDVDNNEYNLLIPSGVGQTTNNKWLVLDLIRKKWFEKVPTAAEDPYPQFAMSVVDEYGAQYTYGFRDNGYMVRLENGPTWDGEAIEQKVVTSDHVPGDDIWEQTELRRFKLISVRVDEAVDLSLSHYIDGATGTTALASIDADTGLARYVKNTQALNKTGWSHRFGISTETEVETHGVPLLAWGYTFKKIREDQ</sequence>
<reference evidence="1" key="1">
    <citation type="submission" date="2020-03" db="EMBL/GenBank/DDBJ databases">
        <title>The deep terrestrial virosphere.</title>
        <authorList>
            <person name="Holmfeldt K."/>
            <person name="Nilsson E."/>
            <person name="Simone D."/>
            <person name="Lopez-Fernandez M."/>
            <person name="Wu X."/>
            <person name="de Brujin I."/>
            <person name="Lundin D."/>
            <person name="Andersson A."/>
            <person name="Bertilsson S."/>
            <person name="Dopson M."/>
        </authorList>
    </citation>
    <scope>NUCLEOTIDE SEQUENCE</scope>
    <source>
        <strain evidence="2">MM415A00279</strain>
        <strain evidence="1">MM415B00575</strain>
    </source>
</reference>
<gene>
    <name evidence="2" type="ORF">MM415A00279_0005</name>
    <name evidence="1" type="ORF">MM415B00575_0010</name>
</gene>
<proteinExistence type="predicted"/>
<dbReference type="AlphaFoldDB" id="A0A6M3J2X4"/>
<accession>A0A6M3J2X4</accession>
<protein>
    <submittedName>
        <fullName evidence="1">Uncharacterized protein</fullName>
    </submittedName>
</protein>
<name>A0A6M3J2X4_9ZZZZ</name>
<dbReference type="EMBL" id="MT142511">
    <property type="protein sequence ID" value="QJA83447.1"/>
    <property type="molecule type" value="Genomic_DNA"/>
</dbReference>